<keyword evidence="2" id="KW-0547">Nucleotide-binding</keyword>
<dbReference type="EMBL" id="JAUSTN010000007">
    <property type="protein sequence ID" value="MDQ0275425.1"/>
    <property type="molecule type" value="Genomic_DNA"/>
</dbReference>
<feature type="domain" description="SLH" evidence="3">
    <location>
        <begin position="513"/>
        <end position="573"/>
    </location>
</feature>
<dbReference type="RefSeq" id="WP_023055961.1">
    <property type="nucleotide sequence ID" value="NZ_JAUSTN010000007.1"/>
</dbReference>
<proteinExistence type="inferred from homology"/>
<dbReference type="InterPro" id="IPR036907">
    <property type="entry name" value="5'-Nucleotdase_C_sf"/>
</dbReference>
<sequence>MKKTLSIVLSFVMLFTLVFSFPFAEENKDVKEIVILHTNDTHSRAQEDEKGKAIGFAKLKTYLESINDKKNTIVLDAGDTLHGKTFATLSRGESIVKLMNEVGYSAMAPGNHDYNYGYDRLVELSKKANFPFLAANVVRDNGKRDFKDNTIIEVNGVKIGLFGLCTPETLFKSAPANTKGIKFINPIDCAKEEVKALKRQGAQVIIGIGHLGLDNSTKEEYRSEGLVKAVDGIDIFIDGHSHTALQDGKRVNDTLIAQTGEYFHNIGKVVIKVQDGKVIDKSASLVDFQSLKDQKGDLKVLGMIEQVEKDNKPFLEKIVGKTKVELDGKREHNRAMETNLGNLITDAMRQVAKADVAITNGGGIRETIKMGDVTMGDVLTTFPFTNYTVSVKVTGEDIVKALENGVSKAPALDGRFPQVSGLTFKFDPSKEPGSRVFDVMVGKNPIDLKKEYTLATNDFMATGGDGYEMFKGKVQIGQFELLSETLAKYFAANGEIEPKVEGRIISASKDNKAEEKGFMDINNHWAKDYINYVTEKGYFAGLTKEKFGPEENVTRAMLVTVIGRYEKVDPAKYTQTKFSDVKGNEYYGPYVAWAAENKIVAGYEDGSFKPNKEISRAEMAAIFARYQKDFKKVEIKEDKKAEFNDMEKFPAWAKEDILNCAKLGIITGFKDNSKKDGTYFFDPTGSSTRAQLSSIMYHLDNK</sequence>
<evidence type="ECO:0000259" key="3">
    <source>
        <dbReference type="PROSITE" id="PS51272"/>
    </source>
</evidence>
<dbReference type="EC" id="3.1.3.5" evidence="4"/>
<keyword evidence="2 4" id="KW-0378">Hydrolase</keyword>
<dbReference type="SUPFAM" id="SSF56300">
    <property type="entry name" value="Metallo-dependent phosphatases"/>
    <property type="match status" value="1"/>
</dbReference>
<comment type="similarity">
    <text evidence="2">Belongs to the 5'-nucleotidase family.</text>
</comment>
<feature type="chain" id="PRO_5045005830" evidence="2">
    <location>
        <begin position="25"/>
        <end position="702"/>
    </location>
</feature>
<reference evidence="4 5" key="1">
    <citation type="submission" date="2023-07" db="EMBL/GenBank/DDBJ databases">
        <title>Genomic Encyclopedia of Type Strains, Phase IV (KMG-IV): sequencing the most valuable type-strain genomes for metagenomic binning, comparative biology and taxonomic classification.</title>
        <authorList>
            <person name="Goeker M."/>
        </authorList>
    </citation>
    <scope>NUCLEOTIDE SEQUENCE [LARGE SCALE GENOMIC DNA]</scope>
    <source>
        <strain evidence="4 5">DSM 22616</strain>
    </source>
</reference>
<feature type="signal peptide" evidence="2">
    <location>
        <begin position="1"/>
        <end position="24"/>
    </location>
</feature>
<dbReference type="InterPro" id="IPR004843">
    <property type="entry name" value="Calcineurin-like_PHP"/>
</dbReference>
<dbReference type="Pfam" id="PF02872">
    <property type="entry name" value="5_nucleotid_C"/>
    <property type="match status" value="1"/>
</dbReference>
<dbReference type="Gene3D" id="3.60.21.10">
    <property type="match status" value="1"/>
</dbReference>
<gene>
    <name evidence="4" type="ORF">J2S72_001452</name>
</gene>
<dbReference type="InterPro" id="IPR008334">
    <property type="entry name" value="5'-Nucleotdase_C"/>
</dbReference>
<protein>
    <submittedName>
        <fullName evidence="4">5'-nucleotidase</fullName>
        <ecNumber evidence="4">3.1.3.5</ecNumber>
    </submittedName>
</protein>
<evidence type="ECO:0000313" key="4">
    <source>
        <dbReference type="EMBL" id="MDQ0275425.1"/>
    </source>
</evidence>
<dbReference type="Proteomes" id="UP001236559">
    <property type="component" value="Unassembled WGS sequence"/>
</dbReference>
<dbReference type="SUPFAM" id="SSF55816">
    <property type="entry name" value="5'-nucleotidase (syn. UDP-sugar hydrolase), C-terminal domain"/>
    <property type="match status" value="1"/>
</dbReference>
<dbReference type="GO" id="GO:0008253">
    <property type="term" value="F:5'-nucleotidase activity"/>
    <property type="evidence" value="ECO:0007669"/>
    <property type="project" value="UniProtKB-EC"/>
</dbReference>
<evidence type="ECO:0000256" key="1">
    <source>
        <dbReference type="ARBA" id="ARBA00022729"/>
    </source>
</evidence>
<dbReference type="PROSITE" id="PS51272">
    <property type="entry name" value="SLH"/>
    <property type="match status" value="3"/>
</dbReference>
<keyword evidence="1 2" id="KW-0732">Signal</keyword>
<dbReference type="Pfam" id="PF00395">
    <property type="entry name" value="SLH"/>
    <property type="match status" value="3"/>
</dbReference>
<dbReference type="InterPro" id="IPR029052">
    <property type="entry name" value="Metallo-depent_PP-like"/>
</dbReference>
<dbReference type="Pfam" id="PF00149">
    <property type="entry name" value="Metallophos"/>
    <property type="match status" value="1"/>
</dbReference>
<evidence type="ECO:0000313" key="5">
    <source>
        <dbReference type="Proteomes" id="UP001236559"/>
    </source>
</evidence>
<dbReference type="PRINTS" id="PR01607">
    <property type="entry name" value="APYRASEFAMLY"/>
</dbReference>
<dbReference type="InterPro" id="IPR001119">
    <property type="entry name" value="SLH_dom"/>
</dbReference>
<dbReference type="PANTHER" id="PTHR11575:SF24">
    <property type="entry name" value="5'-NUCLEOTIDASE"/>
    <property type="match status" value="1"/>
</dbReference>
<dbReference type="Gene3D" id="3.90.780.10">
    <property type="entry name" value="5'-Nucleotidase, C-terminal domain"/>
    <property type="match status" value="1"/>
</dbReference>
<dbReference type="InterPro" id="IPR006179">
    <property type="entry name" value="5_nucleotidase/apyrase"/>
</dbReference>
<evidence type="ECO:0000256" key="2">
    <source>
        <dbReference type="RuleBase" id="RU362119"/>
    </source>
</evidence>
<name>A0ABU0AVY2_9FIRM</name>
<feature type="domain" description="SLH" evidence="3">
    <location>
        <begin position="574"/>
        <end position="637"/>
    </location>
</feature>
<feature type="domain" description="SLH" evidence="3">
    <location>
        <begin position="640"/>
        <end position="702"/>
    </location>
</feature>
<keyword evidence="5" id="KW-1185">Reference proteome</keyword>
<organism evidence="4 5">
    <name type="scientific">Peptoniphilus koenoeneniae</name>
    <dbReference type="NCBI Taxonomy" id="507751"/>
    <lineage>
        <taxon>Bacteria</taxon>
        <taxon>Bacillati</taxon>
        <taxon>Bacillota</taxon>
        <taxon>Tissierellia</taxon>
        <taxon>Tissierellales</taxon>
        <taxon>Peptoniphilaceae</taxon>
        <taxon>Peptoniphilus</taxon>
    </lineage>
</organism>
<accession>A0ABU0AVY2</accession>
<dbReference type="PANTHER" id="PTHR11575">
    <property type="entry name" value="5'-NUCLEOTIDASE-RELATED"/>
    <property type="match status" value="1"/>
</dbReference>
<comment type="caution">
    <text evidence="4">The sequence shown here is derived from an EMBL/GenBank/DDBJ whole genome shotgun (WGS) entry which is preliminary data.</text>
</comment>